<sequence length="225" mass="24155">MSTIGSGTFSLLEGLAHLTILLGSGEQPATNVFTKALGYANSAYDFNASNRFLNRAAGSVLLSQALRLLPVANDYVCGMMTLTTEDGYYIDSVLVNQGSIQNDSQFEHIGDNLYVPKNRGITNLLLVKQMTGWTTAGSAYITENPIDFYVTVSDGRQTSTINIQKSSCTLWNYGKAHASVIKGDDISFCLTNSGTDSKVSTLTALTAAYGKPALMRIPGEACESY</sequence>
<evidence type="ECO:0000313" key="1">
    <source>
        <dbReference type="EMBL" id="KEI70377.1"/>
    </source>
</evidence>
<accession>A0A081K8A1</accession>
<comment type="caution">
    <text evidence="1">The sequence shown here is derived from an EMBL/GenBank/DDBJ whole genome shotgun (WGS) entry which is preliminary data.</text>
</comment>
<proteinExistence type="predicted"/>
<dbReference type="EMBL" id="JOJP01000001">
    <property type="protein sequence ID" value="KEI70377.1"/>
    <property type="molecule type" value="Genomic_DNA"/>
</dbReference>
<dbReference type="Proteomes" id="UP000027997">
    <property type="component" value="Unassembled WGS sequence"/>
</dbReference>
<keyword evidence="2" id="KW-1185">Reference proteome</keyword>
<dbReference type="AlphaFoldDB" id="A0A081K8A1"/>
<evidence type="ECO:0000313" key="2">
    <source>
        <dbReference type="Proteomes" id="UP000027997"/>
    </source>
</evidence>
<name>A0A081K8A1_9GAMM</name>
<organism evidence="1 2">
    <name type="scientific">Endozoicomonas elysicola</name>
    <dbReference type="NCBI Taxonomy" id="305900"/>
    <lineage>
        <taxon>Bacteria</taxon>
        <taxon>Pseudomonadati</taxon>
        <taxon>Pseudomonadota</taxon>
        <taxon>Gammaproteobacteria</taxon>
        <taxon>Oceanospirillales</taxon>
        <taxon>Endozoicomonadaceae</taxon>
        <taxon>Endozoicomonas</taxon>
    </lineage>
</organism>
<protein>
    <submittedName>
        <fullName evidence="1">Uncharacterized protein</fullName>
    </submittedName>
</protein>
<reference evidence="1 2" key="1">
    <citation type="submission" date="2014-06" db="EMBL/GenBank/DDBJ databases">
        <title>Whole Genome Sequences of Three Symbiotic Endozoicomonas Bacteria.</title>
        <authorList>
            <person name="Neave M.J."/>
            <person name="Apprill A."/>
            <person name="Voolstra C.R."/>
        </authorList>
    </citation>
    <scope>NUCLEOTIDE SEQUENCE [LARGE SCALE GENOMIC DNA]</scope>
    <source>
        <strain evidence="1 2">DSM 22380</strain>
    </source>
</reference>
<gene>
    <name evidence="1" type="ORF">GV64_06215</name>
</gene>